<feature type="transmembrane region" description="Helical" evidence="1">
    <location>
        <begin position="223"/>
        <end position="245"/>
    </location>
</feature>
<dbReference type="Pfam" id="PF14808">
    <property type="entry name" value="TMEM164"/>
    <property type="match status" value="1"/>
</dbReference>
<dbReference type="AlphaFoldDB" id="A0AAW3X258"/>
<reference evidence="2 3" key="1">
    <citation type="submission" date="2020-08" db="EMBL/GenBank/DDBJ databases">
        <title>Genome public.</title>
        <authorList>
            <person name="Liu C."/>
            <person name="Sun Q."/>
        </authorList>
    </citation>
    <scope>NUCLEOTIDE SEQUENCE [LARGE SCALE GENOMIC DNA]</scope>
    <source>
        <strain evidence="2 3">BX14</strain>
    </source>
</reference>
<feature type="transmembrane region" description="Helical" evidence="1">
    <location>
        <begin position="82"/>
        <end position="103"/>
    </location>
</feature>
<dbReference type="EMBL" id="JACOOW010000006">
    <property type="protein sequence ID" value="MBC5656489.1"/>
    <property type="molecule type" value="Genomic_DNA"/>
</dbReference>
<proteinExistence type="predicted"/>
<keyword evidence="1" id="KW-1133">Transmembrane helix</keyword>
<keyword evidence="1" id="KW-0812">Transmembrane</keyword>
<dbReference type="RefSeq" id="WP_118570832.1">
    <property type="nucleotide sequence ID" value="NZ_JACOOW010000006.1"/>
</dbReference>
<feature type="transmembrane region" description="Helical" evidence="1">
    <location>
        <begin position="51"/>
        <end position="70"/>
    </location>
</feature>
<accession>A0AAW3X258</accession>
<name>A0AAW3X258_9CLOT</name>
<keyword evidence="3" id="KW-1185">Reference proteome</keyword>
<feature type="transmembrane region" description="Helical" evidence="1">
    <location>
        <begin position="20"/>
        <end position="39"/>
    </location>
</feature>
<feature type="transmembrane region" description="Helical" evidence="1">
    <location>
        <begin position="171"/>
        <end position="191"/>
    </location>
</feature>
<evidence type="ECO:0000313" key="2">
    <source>
        <dbReference type="EMBL" id="MBC5656489.1"/>
    </source>
</evidence>
<evidence type="ECO:0000256" key="1">
    <source>
        <dbReference type="SAM" id="Phobius"/>
    </source>
</evidence>
<feature type="transmembrane region" description="Helical" evidence="1">
    <location>
        <begin position="140"/>
        <end position="159"/>
    </location>
</feature>
<organism evidence="2 3">
    <name type="scientific">Clostridium segne</name>
    <dbReference type="NCBI Taxonomy" id="2763038"/>
    <lineage>
        <taxon>Bacteria</taxon>
        <taxon>Bacillati</taxon>
        <taxon>Bacillota</taxon>
        <taxon>Clostridia</taxon>
        <taxon>Eubacteriales</taxon>
        <taxon>Clostridiaceae</taxon>
        <taxon>Clostridium</taxon>
    </lineage>
</organism>
<evidence type="ECO:0000313" key="3">
    <source>
        <dbReference type="Proteomes" id="UP000653904"/>
    </source>
</evidence>
<feature type="transmembrane region" description="Helical" evidence="1">
    <location>
        <begin position="110"/>
        <end position="128"/>
    </location>
</feature>
<sequence>MISRLLTLTAWSMTPPAVWSPFHLVFMLIGIPLAAFAAWKLRTRSEAFRLHLLFACGVFLAFSEVYKQLFLYYIENNRHYDWWYFPFQLCSLPMYLCLLLPFVPHKYQRIFCTFMYNYNLLGAVMVFVDPSGLMHPYWTLTLHGFIWHILLIFIGLLIAFSRMVLPTAKGFWQSTAVFAVGCVIATIINVTSHPYGNADMFYITPYYATTQIVYSQIAAKFGIFAGNTVYVLSIILGAWLLHLVFQVERP</sequence>
<gene>
    <name evidence="2" type="ORF">H8S19_05295</name>
</gene>
<keyword evidence="1" id="KW-0472">Membrane</keyword>
<comment type="caution">
    <text evidence="2">The sequence shown here is derived from an EMBL/GenBank/DDBJ whole genome shotgun (WGS) entry which is preliminary data.</text>
</comment>
<dbReference type="Proteomes" id="UP000653904">
    <property type="component" value="Unassembled WGS sequence"/>
</dbReference>
<protein>
    <submittedName>
        <fullName evidence="2">YwaF family protein</fullName>
    </submittedName>
</protein>